<proteinExistence type="inferred from homology"/>
<dbReference type="EMBL" id="JAPFFF010000013">
    <property type="protein sequence ID" value="KAK8871648.1"/>
    <property type="molecule type" value="Genomic_DNA"/>
</dbReference>
<reference evidence="7 8" key="1">
    <citation type="submission" date="2024-04" db="EMBL/GenBank/DDBJ databases">
        <title>Tritrichomonas musculus Genome.</title>
        <authorList>
            <person name="Alves-Ferreira E."/>
            <person name="Grigg M."/>
            <person name="Lorenzi H."/>
            <person name="Galac M."/>
        </authorList>
    </citation>
    <scope>NUCLEOTIDE SEQUENCE [LARGE SCALE GENOMIC DNA]</scope>
    <source>
        <strain evidence="7 8">EAF2021</strain>
    </source>
</reference>
<dbReference type="InterPro" id="IPR008271">
    <property type="entry name" value="Ser/Thr_kinase_AS"/>
</dbReference>
<protein>
    <recommendedName>
        <fullName evidence="6">Protein kinase domain-containing protein</fullName>
    </recommendedName>
</protein>
<dbReference type="InterPro" id="IPR000719">
    <property type="entry name" value="Prot_kinase_dom"/>
</dbReference>
<keyword evidence="4" id="KW-0808">Transferase</keyword>
<evidence type="ECO:0000256" key="5">
    <source>
        <dbReference type="SAM" id="Coils"/>
    </source>
</evidence>
<organism evidence="7 8">
    <name type="scientific">Tritrichomonas musculus</name>
    <dbReference type="NCBI Taxonomy" id="1915356"/>
    <lineage>
        <taxon>Eukaryota</taxon>
        <taxon>Metamonada</taxon>
        <taxon>Parabasalia</taxon>
        <taxon>Tritrichomonadida</taxon>
        <taxon>Tritrichomonadidae</taxon>
        <taxon>Tritrichomonas</taxon>
    </lineage>
</organism>
<keyword evidence="4" id="KW-0723">Serine/threonine-protein kinase</keyword>
<dbReference type="Proteomes" id="UP001470230">
    <property type="component" value="Unassembled WGS sequence"/>
</dbReference>
<dbReference type="Gene3D" id="1.10.510.10">
    <property type="entry name" value="Transferase(Phosphotransferase) domain 1"/>
    <property type="match status" value="1"/>
</dbReference>
<comment type="similarity">
    <text evidence="4">Belongs to the protein kinase superfamily.</text>
</comment>
<accession>A0ABR2J169</accession>
<feature type="coiled-coil region" evidence="5">
    <location>
        <begin position="34"/>
        <end position="68"/>
    </location>
</feature>
<evidence type="ECO:0000256" key="2">
    <source>
        <dbReference type="ARBA" id="ARBA00022840"/>
    </source>
</evidence>
<dbReference type="Pfam" id="PF00069">
    <property type="entry name" value="Pkinase"/>
    <property type="match status" value="1"/>
</dbReference>
<name>A0ABR2J169_9EUKA</name>
<keyword evidence="2 3" id="KW-0067">ATP-binding</keyword>
<keyword evidence="1 3" id="KW-0547">Nucleotide-binding</keyword>
<evidence type="ECO:0000256" key="3">
    <source>
        <dbReference type="PROSITE-ProRule" id="PRU10141"/>
    </source>
</evidence>
<dbReference type="InterPro" id="IPR051681">
    <property type="entry name" value="Ser/Thr_Kinases-Pseudokinases"/>
</dbReference>
<gene>
    <name evidence="7" type="ORF">M9Y10_007385</name>
</gene>
<keyword evidence="5" id="KW-0175">Coiled coil</keyword>
<keyword evidence="4" id="KW-0418">Kinase</keyword>
<evidence type="ECO:0000256" key="4">
    <source>
        <dbReference type="RuleBase" id="RU000304"/>
    </source>
</evidence>
<dbReference type="SUPFAM" id="SSF56112">
    <property type="entry name" value="Protein kinase-like (PK-like)"/>
    <property type="match status" value="1"/>
</dbReference>
<keyword evidence="8" id="KW-1185">Reference proteome</keyword>
<evidence type="ECO:0000256" key="1">
    <source>
        <dbReference type="ARBA" id="ARBA00022741"/>
    </source>
</evidence>
<dbReference type="InterPro" id="IPR017441">
    <property type="entry name" value="Protein_kinase_ATP_BS"/>
</dbReference>
<feature type="domain" description="Protein kinase" evidence="6">
    <location>
        <begin position="94"/>
        <end position="347"/>
    </location>
</feature>
<feature type="binding site" evidence="3">
    <location>
        <position position="122"/>
    </location>
    <ligand>
        <name>ATP</name>
        <dbReference type="ChEBI" id="CHEBI:30616"/>
    </ligand>
</feature>
<dbReference type="PROSITE" id="PS00107">
    <property type="entry name" value="PROTEIN_KINASE_ATP"/>
    <property type="match status" value="1"/>
</dbReference>
<evidence type="ECO:0000259" key="6">
    <source>
        <dbReference type="PROSITE" id="PS50011"/>
    </source>
</evidence>
<comment type="caution">
    <text evidence="7">The sequence shown here is derived from an EMBL/GenBank/DDBJ whole genome shotgun (WGS) entry which is preliminary data.</text>
</comment>
<evidence type="ECO:0000313" key="7">
    <source>
        <dbReference type="EMBL" id="KAK8871648.1"/>
    </source>
</evidence>
<dbReference type="PANTHER" id="PTHR44329">
    <property type="entry name" value="SERINE/THREONINE-PROTEIN KINASE TNNI3K-RELATED"/>
    <property type="match status" value="1"/>
</dbReference>
<dbReference type="InterPro" id="IPR011009">
    <property type="entry name" value="Kinase-like_dom_sf"/>
</dbReference>
<dbReference type="SMART" id="SM00220">
    <property type="entry name" value="S_TKc"/>
    <property type="match status" value="1"/>
</dbReference>
<evidence type="ECO:0000313" key="8">
    <source>
        <dbReference type="Proteomes" id="UP001470230"/>
    </source>
</evidence>
<sequence>MKDFLNAIIYDTAIECAKDSRHQDIVDLLSKGPIKADSKQADSLINKNRQLEEENARLKEENSQFKIEVNRLTEFLFALKEKTSGMKFFNFDDYKDESVIGEGATSSVKLVSKKEKEKYAKKELKDFTHKTIQRFLGEGEILFLFHHPCIVDIIAVNYGDETHPPSLILSLEPKSLERVIESKELDDKLKCRITTELVLGMRYIHSRNFMHRDLKPSNILLSKNNHVRISDFGLAREEDLETSQSKGVGTLRFMAPELFVEDEDGSTKYTNKVDVYSFGITLIYVVTGGYPRFNMRNAVNGVLPKLSDTIVSWVRDLIQRCLSFEPEKRPSFSEIFELLKLNNFDLFSESNGKNLTSKQQSMKIEIEKRVLKIEAFEFQHQND</sequence>
<dbReference type="PROSITE" id="PS00108">
    <property type="entry name" value="PROTEIN_KINASE_ST"/>
    <property type="match status" value="1"/>
</dbReference>
<dbReference type="PROSITE" id="PS50011">
    <property type="entry name" value="PROTEIN_KINASE_DOM"/>
    <property type="match status" value="1"/>
</dbReference>